<feature type="domain" description="DUF5931" evidence="6">
    <location>
        <begin position="14"/>
        <end position="174"/>
    </location>
</feature>
<name>A0A3D9UL06_9MICO</name>
<keyword evidence="3" id="KW-0902">Two-component regulatory system</keyword>
<keyword evidence="4" id="KW-1133">Transmembrane helix</keyword>
<evidence type="ECO:0000256" key="1">
    <source>
        <dbReference type="ARBA" id="ARBA00022679"/>
    </source>
</evidence>
<evidence type="ECO:0000313" key="7">
    <source>
        <dbReference type="EMBL" id="REF29103.1"/>
    </source>
</evidence>
<dbReference type="RefSeq" id="WP_115921263.1">
    <property type="nucleotide sequence ID" value="NZ_QTUA01000001.1"/>
</dbReference>
<dbReference type="NCBIfam" id="NF047322">
    <property type="entry name" value="HK_morpho_MacS"/>
    <property type="match status" value="1"/>
</dbReference>
<dbReference type="Gene3D" id="3.30.565.10">
    <property type="entry name" value="Histidine kinase-like ATPase, C-terminal domain"/>
    <property type="match status" value="1"/>
</dbReference>
<dbReference type="PANTHER" id="PTHR24421:SF61">
    <property type="entry name" value="OXYGEN SENSOR HISTIDINE KINASE NREB"/>
    <property type="match status" value="1"/>
</dbReference>
<evidence type="ECO:0000256" key="4">
    <source>
        <dbReference type="SAM" id="Phobius"/>
    </source>
</evidence>
<keyword evidence="4" id="KW-0472">Membrane</keyword>
<feature type="transmembrane region" description="Helical" evidence="4">
    <location>
        <begin position="47"/>
        <end position="69"/>
    </location>
</feature>
<evidence type="ECO:0000313" key="8">
    <source>
        <dbReference type="Proteomes" id="UP000256253"/>
    </source>
</evidence>
<dbReference type="Pfam" id="PF19354">
    <property type="entry name" value="DUF5931"/>
    <property type="match status" value="1"/>
</dbReference>
<reference evidence="7 8" key="1">
    <citation type="submission" date="2018-08" db="EMBL/GenBank/DDBJ databases">
        <title>Sequencing the genomes of 1000 actinobacteria strains.</title>
        <authorList>
            <person name="Klenk H.-P."/>
        </authorList>
    </citation>
    <scope>NUCLEOTIDE SEQUENCE [LARGE SCALE GENOMIC DNA]</scope>
    <source>
        <strain evidence="7 8">DSM 22967</strain>
    </source>
</reference>
<comment type="caution">
    <text evidence="7">The sequence shown here is derived from an EMBL/GenBank/DDBJ whole genome shotgun (WGS) entry which is preliminary data.</text>
</comment>
<dbReference type="InterPro" id="IPR003594">
    <property type="entry name" value="HATPase_dom"/>
</dbReference>
<feature type="transmembrane region" description="Helical" evidence="4">
    <location>
        <begin position="156"/>
        <end position="173"/>
    </location>
</feature>
<evidence type="ECO:0000259" key="5">
    <source>
        <dbReference type="Pfam" id="PF02518"/>
    </source>
</evidence>
<dbReference type="Pfam" id="PF02518">
    <property type="entry name" value="HATPase_c"/>
    <property type="match status" value="1"/>
</dbReference>
<dbReference type="InterPro" id="IPR036890">
    <property type="entry name" value="HATPase_C_sf"/>
</dbReference>
<dbReference type="GO" id="GO:0000160">
    <property type="term" value="P:phosphorelay signal transduction system"/>
    <property type="evidence" value="ECO:0007669"/>
    <property type="project" value="UniProtKB-KW"/>
</dbReference>
<feature type="transmembrane region" description="Helical" evidence="4">
    <location>
        <begin position="116"/>
        <end position="144"/>
    </location>
</feature>
<dbReference type="OrthoDB" id="5181554at2"/>
<dbReference type="GO" id="GO:0016301">
    <property type="term" value="F:kinase activity"/>
    <property type="evidence" value="ECO:0007669"/>
    <property type="project" value="UniProtKB-KW"/>
</dbReference>
<organism evidence="7 8">
    <name type="scientific">Calidifontibacter indicus</name>
    <dbReference type="NCBI Taxonomy" id="419650"/>
    <lineage>
        <taxon>Bacteria</taxon>
        <taxon>Bacillati</taxon>
        <taxon>Actinomycetota</taxon>
        <taxon>Actinomycetes</taxon>
        <taxon>Micrococcales</taxon>
        <taxon>Dermacoccaceae</taxon>
        <taxon>Calidifontibacter</taxon>
    </lineage>
</organism>
<proteinExistence type="predicted"/>
<dbReference type="PANTHER" id="PTHR24421">
    <property type="entry name" value="NITRATE/NITRITE SENSOR PROTEIN NARX-RELATED"/>
    <property type="match status" value="1"/>
</dbReference>
<evidence type="ECO:0000256" key="2">
    <source>
        <dbReference type="ARBA" id="ARBA00022777"/>
    </source>
</evidence>
<keyword evidence="2 7" id="KW-0418">Kinase</keyword>
<dbReference type="InterPro" id="IPR050482">
    <property type="entry name" value="Sensor_HK_TwoCompSys"/>
</dbReference>
<feature type="transmembrane region" description="Helical" evidence="4">
    <location>
        <begin position="76"/>
        <end position="96"/>
    </location>
</feature>
<evidence type="ECO:0000259" key="6">
    <source>
        <dbReference type="Pfam" id="PF19354"/>
    </source>
</evidence>
<dbReference type="InterPro" id="IPR045975">
    <property type="entry name" value="DUF5931"/>
</dbReference>
<evidence type="ECO:0000256" key="3">
    <source>
        <dbReference type="ARBA" id="ARBA00023012"/>
    </source>
</evidence>
<keyword evidence="8" id="KW-1185">Reference proteome</keyword>
<sequence length="386" mass="41430">MTTATLERDASGLLPLWRAAQVFRLASLAYAGAVQWTVVDNYVNRTLSWVVFALMLVWSGTAGTLLAFGHRHRARIVAADVVVTLLLMASTLLVGGHNDYFSRHQTVPTTFWAANAVVSVAILLGPWWGMGAAALIGLSALAIVDQLDNLSFDATLPILLTVGLAVGMGSQIVRRARELLDRAIRLEAAATERERLAREVHDTTLQVLAFVRRRGAEIGGPTTELATLAGDQEDALRKLLSRQAGASRADQAAPKDLRSRLEQELPTDVSIAAPSHPMVLPEAVTNEIVAVVRAAVDNTQKHAGPGARSFVLLEDNDAEFVVTVRDDGVGFDPARLAEAEAEGRMGVSKSIRGRMTSIGGTVDLFAQPGEGTEWELHIPLEGTNRA</sequence>
<accession>A0A3D9UL06</accession>
<gene>
    <name evidence="7" type="ORF">DFJ65_0030</name>
</gene>
<dbReference type="EMBL" id="QTUA01000001">
    <property type="protein sequence ID" value="REF29103.1"/>
    <property type="molecule type" value="Genomic_DNA"/>
</dbReference>
<protein>
    <submittedName>
        <fullName evidence="7">Signal transduction histidine kinase</fullName>
    </submittedName>
</protein>
<keyword evidence="4" id="KW-0812">Transmembrane</keyword>
<keyword evidence="1" id="KW-0808">Transferase</keyword>
<dbReference type="AlphaFoldDB" id="A0A3D9UL06"/>
<feature type="domain" description="Histidine kinase/HSP90-like ATPase" evidence="5">
    <location>
        <begin position="287"/>
        <end position="381"/>
    </location>
</feature>
<dbReference type="SUPFAM" id="SSF55874">
    <property type="entry name" value="ATPase domain of HSP90 chaperone/DNA topoisomerase II/histidine kinase"/>
    <property type="match status" value="1"/>
</dbReference>
<dbReference type="Proteomes" id="UP000256253">
    <property type="component" value="Unassembled WGS sequence"/>
</dbReference>